<dbReference type="Gene3D" id="3.40.1790.10">
    <property type="entry name" value="Indigoidine synthase domain"/>
    <property type="match status" value="1"/>
</dbReference>
<evidence type="ECO:0000256" key="6">
    <source>
        <dbReference type="HAMAP-Rule" id="MF_01876"/>
    </source>
</evidence>
<comment type="similarity">
    <text evidence="6">Belongs to the pseudouridine-5'-phosphate glycosidase family.</text>
</comment>
<comment type="subunit">
    <text evidence="6">Homotrimer.</text>
</comment>
<comment type="function">
    <text evidence="6">Catalyzes the reversible cleavage of pseudouridine 5'-phosphate (PsiMP) to ribose 5-phosphate and uracil. Functions biologically in the cleavage direction, as part of a pseudouridine degradation pathway.</text>
</comment>
<dbReference type="SUPFAM" id="SSF110581">
    <property type="entry name" value="Indigoidine synthase A-like"/>
    <property type="match status" value="1"/>
</dbReference>
<protein>
    <recommendedName>
        <fullName evidence="6">Pseudouridine-5'-phosphate glycosidase</fullName>
        <shortName evidence="6">PsiMP glycosidase</shortName>
        <ecNumber evidence="6">4.2.1.70</ecNumber>
    </recommendedName>
</protein>
<keyword evidence="3 6" id="KW-0464">Manganese</keyword>
<keyword evidence="5 6" id="KW-0326">Glycosidase</keyword>
<keyword evidence="1 6" id="KW-0479">Metal-binding</keyword>
<reference evidence="7" key="2">
    <citation type="submission" date="2020-09" db="EMBL/GenBank/DDBJ databases">
        <authorList>
            <person name="Sun Q."/>
            <person name="Zhou Y."/>
        </authorList>
    </citation>
    <scope>NUCLEOTIDE SEQUENCE</scope>
    <source>
        <strain evidence="7">CGMCC 4.7308</strain>
    </source>
</reference>
<reference evidence="7" key="1">
    <citation type="journal article" date="2014" name="Int. J. Syst. Evol. Microbiol.">
        <title>Complete genome sequence of Corynebacterium casei LMG S-19264T (=DSM 44701T), isolated from a smear-ripened cheese.</title>
        <authorList>
            <consortium name="US DOE Joint Genome Institute (JGI-PGF)"/>
            <person name="Walter F."/>
            <person name="Albersmeier A."/>
            <person name="Kalinowski J."/>
            <person name="Ruckert C."/>
        </authorList>
    </citation>
    <scope>NUCLEOTIDE SEQUENCE</scope>
    <source>
        <strain evidence="7">CGMCC 4.7308</strain>
    </source>
</reference>
<name>A0A917T7E3_9ACTN</name>
<evidence type="ECO:0000313" key="7">
    <source>
        <dbReference type="EMBL" id="GGM11895.1"/>
    </source>
</evidence>
<proteinExistence type="inferred from homology"/>
<dbReference type="PANTHER" id="PTHR42909:SF1">
    <property type="entry name" value="CARBOHYDRATE KINASE PFKB DOMAIN-CONTAINING PROTEIN"/>
    <property type="match status" value="1"/>
</dbReference>
<dbReference type="GO" id="GO:0046872">
    <property type="term" value="F:metal ion binding"/>
    <property type="evidence" value="ECO:0007669"/>
    <property type="project" value="UniProtKB-KW"/>
</dbReference>
<dbReference type="GO" id="GO:0005737">
    <property type="term" value="C:cytoplasm"/>
    <property type="evidence" value="ECO:0007669"/>
    <property type="project" value="TreeGrafter"/>
</dbReference>
<evidence type="ECO:0000313" key="8">
    <source>
        <dbReference type="Proteomes" id="UP000655208"/>
    </source>
</evidence>
<organism evidence="7 8">
    <name type="scientific">Nakamurella endophytica</name>
    <dbReference type="NCBI Taxonomy" id="1748367"/>
    <lineage>
        <taxon>Bacteria</taxon>
        <taxon>Bacillati</taxon>
        <taxon>Actinomycetota</taxon>
        <taxon>Actinomycetes</taxon>
        <taxon>Nakamurellales</taxon>
        <taxon>Nakamurellaceae</taxon>
        <taxon>Nakamurella</taxon>
    </lineage>
</organism>
<comment type="cofactor">
    <cofactor evidence="6">
        <name>Mn(2+)</name>
        <dbReference type="ChEBI" id="CHEBI:29035"/>
    </cofactor>
    <text evidence="6">Binds 1 Mn(2+) ion per subunit.</text>
</comment>
<dbReference type="GO" id="GO:0016798">
    <property type="term" value="F:hydrolase activity, acting on glycosyl bonds"/>
    <property type="evidence" value="ECO:0007669"/>
    <property type="project" value="UniProtKB-KW"/>
</dbReference>
<evidence type="ECO:0000256" key="4">
    <source>
        <dbReference type="ARBA" id="ARBA00023239"/>
    </source>
</evidence>
<feature type="binding site" evidence="6">
    <location>
        <position position="130"/>
    </location>
    <ligand>
        <name>substrate</name>
    </ligand>
</feature>
<dbReference type="PANTHER" id="PTHR42909">
    <property type="entry name" value="ZGC:136858"/>
    <property type="match status" value="1"/>
</dbReference>
<keyword evidence="2 6" id="KW-0378">Hydrolase</keyword>
<gene>
    <name evidence="6 7" type="primary">psuG</name>
    <name evidence="7" type="ORF">GCM10011594_34680</name>
</gene>
<dbReference type="Pfam" id="PF04227">
    <property type="entry name" value="Indigoidine_A"/>
    <property type="match status" value="1"/>
</dbReference>
<keyword evidence="8" id="KW-1185">Reference proteome</keyword>
<feature type="binding site" evidence="6">
    <location>
        <begin position="184"/>
        <end position="186"/>
    </location>
    <ligand>
        <name>substrate</name>
    </ligand>
</feature>
<sequence>MSSPVVSRVSVSGCSSTWVLIGSSSPSLIGTANYASRRDVRGCPSMSVVQLHPEVEQAVADHRPVVALESTILAHGLPRGDNRTAADRFEAAVRRGGAVPATIAVLDGAVRVGLTPDQLDRLCAGDDVAKLSVRDLAPALALGRDGATTVASTAALAHRAGIAVFATGGLGGVHRGAAETFDVSADLPVLGSTPIVVVCAGVKSILDVGATLEYLETLSVAVLGYRTDAFPGFYLADSGFPAPWRVDIPEQVASVLTHRRGLGGPGAGVLVANPVPPESELDRGLHDRTLASGLELVEREHVTGKDVTPRLLAHFHEVTAGASLAVNVDLVLSNALLAGQIAAALAEQR</sequence>
<comment type="caution">
    <text evidence="7">The sequence shown here is derived from an EMBL/GenBank/DDBJ whole genome shotgun (WGS) entry which is preliminary data.</text>
</comment>
<keyword evidence="4 6" id="KW-0456">Lyase</keyword>
<dbReference type="EMBL" id="BMNA01000009">
    <property type="protein sequence ID" value="GGM11895.1"/>
    <property type="molecule type" value="Genomic_DNA"/>
</dbReference>
<accession>A0A917T7E3</accession>
<evidence type="ECO:0000256" key="3">
    <source>
        <dbReference type="ARBA" id="ARBA00023211"/>
    </source>
</evidence>
<dbReference type="EC" id="4.2.1.70" evidence="6"/>
<feature type="active site" description="Nucleophile" evidence="6">
    <location>
        <position position="203"/>
    </location>
</feature>
<feature type="active site" description="Proton donor" evidence="6">
    <location>
        <position position="69"/>
    </location>
</feature>
<dbReference type="InterPro" id="IPR022830">
    <property type="entry name" value="Indigdn_synthA-like"/>
</dbReference>
<evidence type="ECO:0000256" key="5">
    <source>
        <dbReference type="ARBA" id="ARBA00023295"/>
    </source>
</evidence>
<dbReference type="Proteomes" id="UP000655208">
    <property type="component" value="Unassembled WGS sequence"/>
</dbReference>
<evidence type="ECO:0000256" key="2">
    <source>
        <dbReference type="ARBA" id="ARBA00022801"/>
    </source>
</evidence>
<dbReference type="GO" id="GO:0004730">
    <property type="term" value="F:pseudouridylate synthase activity"/>
    <property type="evidence" value="ECO:0007669"/>
    <property type="project" value="UniProtKB-UniRule"/>
</dbReference>
<dbReference type="HAMAP" id="MF_01876">
    <property type="entry name" value="PsiMP_glycosidase"/>
    <property type="match status" value="1"/>
</dbReference>
<comment type="catalytic activity">
    <reaction evidence="6">
        <text>D-ribose 5-phosphate + uracil = psi-UMP + H2O</text>
        <dbReference type="Rhea" id="RHEA:18337"/>
        <dbReference type="ChEBI" id="CHEBI:15377"/>
        <dbReference type="ChEBI" id="CHEBI:17568"/>
        <dbReference type="ChEBI" id="CHEBI:58380"/>
        <dbReference type="ChEBI" id="CHEBI:78346"/>
        <dbReference type="EC" id="4.2.1.70"/>
    </reaction>
</comment>
<evidence type="ECO:0000256" key="1">
    <source>
        <dbReference type="ARBA" id="ARBA00022723"/>
    </source>
</evidence>
<dbReference type="AlphaFoldDB" id="A0A917T7E3"/>
<feature type="binding site" evidence="6">
    <location>
        <position position="150"/>
    </location>
    <ligand>
        <name>substrate</name>
    </ligand>
</feature>
<dbReference type="InterPro" id="IPR007342">
    <property type="entry name" value="PsuG"/>
</dbReference>
<feature type="binding site" evidence="6">
    <location>
        <position position="182"/>
    </location>
    <ligand>
        <name>Mn(2+)</name>
        <dbReference type="ChEBI" id="CHEBI:29035"/>
    </ligand>
</feature>
<dbReference type="GO" id="GO:0046113">
    <property type="term" value="P:nucleobase catabolic process"/>
    <property type="evidence" value="ECO:0007669"/>
    <property type="project" value="UniProtKB-UniRule"/>
</dbReference>